<dbReference type="KEGG" id="mmau:NCTC10168_00117"/>
<sequence length="2330" mass="266772">MSKDTKKSKNKKKIIIGGLILLGTAAATTALVTTVVKLSRGNQEINVHVAFEPKIRLINSKYNALDFEISNLNSKDFKLKEVEILLHDKKNLSNIYSKKFNINSDTENITFDKLNEDNKYTLEIKFDGKSVKKQDFVTKRRPKISSSKPTSTNTTFVLNDLKDFSDSLDNIEIVIENKTNPNFEPIKIKASELEVVNGSARINLKESNLGLEPGSKYTANIIYKDKEETTKLAEELSFETAPVNNVAYLFNSTNNKITFYGLKENNKKIDLEYKPFGTDVEFTKIASTNNVENNKVEITINDDLGFDNKYEFRIKYSESTDEYLTFEDNTKKGVFKTEEAPRISVETENGLNLKLDKINSNIDQDKLFVRYRDKENSGEWIEKQIKEIPGFENGNLNIQDLNSNTDYEVQLIYKKETSNGLSTTILSDAEFRTKKHFDFYMQKSTVASKKALLTFKNNNKLNINSLNNVTLKISKIGSSEIKSVNLTDSSKNEESLVQALITELEPDTSYVWSLNDNKEILSSGTLKTGKDSSIEKEISNKNYYEDKETNLIGVENRLTDGVFVSIKNTFGYISEENSNKYYPSEIAIKYYPKNEEDQYQIEKILVSLNDIKNEKIFTKQFAELDNTPYIFEVSYKNGFDENNNEILISKKFEVNYKLPEITFNKENNNLIITNLESFNGKNITVKYNDGSESALSIVSQVSEGSLNLQLSNLRSERTYDLSLEISSNDVEFISSPKNQSRASFYNLESSENLVLSSTTFETGEQQKTIWVKHERPNKITTLTDIYVILEGFKEHINRNVKVFVGSEEELNKITDNQYTSDQIKSFTGTINNDGVLDAGQQWVNGLTKSTDYKIRVYEINDNNLNKISERDYRTPEIETPNLQKLEIVSSNTNNPGFKVENLDLLKELVKGDIYFRAQKLTEERHFENFTQITQKTFSSGNDLSFNHLKFTKNNFDAFGKQGNIIYIKSFLDANDTSFNSWFNHNSDYQIILTTIVNGTEYVIASNSEDNLIHMNYNSPKFVDDYFVNTLEQNSNSSNEISAKIQLKLRDLTEYTSTEENSKKLKALYIESNDPLAEANPSVWKDAGYVTINSDDQTSIVSFSNLKPNTYYNFAFVDNDNNLILSKKRIKTVERPRLRNTTFGDTIMRYTLSGLKGTNSFINKGTYKIKYSEDESYSYESNEFVINDDIDLATYNKDFVFTLQNGLKPNTTYNYKLVNTTSQDEILLGFKDIFRTNKSQSEETIIGNDYAVVKLINPSYKLREASYSIAKRGTGDDENKTILDVLKMQYSKDSNFSNYKEFSVSLSENEADLLAIKLQDLEANTKYYYRLVKGQIKANVVKNTSNDSEEPVETLDTENPILKGEFTTFNVKTKVNSTNELTTLTFDIENYDEDTQVFLNIKKQDSTNIFDVNYDYKIVDGKIVFELPNLEENTIYDYSLSLVSNNAKIANGNFKTFKQNSTIEARLFAIDDAYRRLRLTNINDYVGKKIRIKHKLTNIDTREVKNLNDIETVLTNENNEFLWDFADLETLNKHKIDIFLLDENNQETMSIFSNEFEVSTKYTSGGDKTVTTNVRTLGNYELNKWYTIATLQEIYATEANWQDKVKESLQEIAIFGTQVSADSAYGWHKLIVQGSDHRYYRTDNGKLIYEYIFIDHANQAENRARVKGIQFELQLVGNTIQVKLLAAKVKEGTVDRRIVISEYNWNQLTETLDYKSSNGIVNQGNAEVPGRYINVGGFKFKATTIKRGVRDFSVPQVFRYTLEEGTPALNKNTPSTSGETAGSFINLNSEKQQEKYGIFNNNSFNYDVAYNKYVAKENNLLPVNGNFLITPSIYPGFARNDQRIYAPGFAYNEELRDKFFRTLKESGKIRFTGADVYNKEWIFFNSKDIVMFEDEVNAYSEKYVKEFPLAKRLIWKDGNQLKGLRLTLSDAKNGHGAVLGMLDDFVYYLDNNNINLENLTWDKFITSASKHTVHKYMNPNSPATSIAAIGFTTKNKEFINNENATFVNLQNSQFSASIESDANEDQSQSRKIKLYNIQPGSYNLKIEYPIYFPTNGNEEFTPINKTFEINSENQNYFEYNLTEDLKYNTEYKVTLTRGDEIIKVITGINAQIPGGFTLFGSSTIKNVSVPRHLNGRGQFAHLRDWPAGELRYFAVSRIGNYSNIDEYFGTPRHSSQQREELKSRISSMLIGSSRLGNGSEMKYKWSFKTQLTPHTYDNNNRGSSTQIRESWYVASVNDAKDKIYILKVLGHIYNGVLTFTLIDGKEAAITSEESQNLKNIDLNQKFNSGTSVREDLFGSRNITENDFINENSNRIGLFGIFIKDKETPESA</sequence>
<keyword evidence="3" id="KW-1185">Reference proteome</keyword>
<evidence type="ECO:0000313" key="3">
    <source>
        <dbReference type="Proteomes" id="UP000290243"/>
    </source>
</evidence>
<gene>
    <name evidence="2" type="ORF">NCTC10168_00117</name>
</gene>
<feature type="domain" description="Fibronectin type-III" evidence="1">
    <location>
        <begin position="337"/>
        <end position="436"/>
    </location>
</feature>
<dbReference type="EMBL" id="LR215037">
    <property type="protein sequence ID" value="VEU75203.1"/>
    <property type="molecule type" value="Genomic_DNA"/>
</dbReference>
<evidence type="ECO:0000259" key="1">
    <source>
        <dbReference type="PROSITE" id="PS50853"/>
    </source>
</evidence>
<reference evidence="2 3" key="1">
    <citation type="submission" date="2019-01" db="EMBL/GenBank/DDBJ databases">
        <authorList>
            <consortium name="Pathogen Informatics"/>
        </authorList>
    </citation>
    <scope>NUCLEOTIDE SEQUENCE [LARGE SCALE GENOMIC DNA]</scope>
    <source>
        <strain evidence="2 3">NCTC10168</strain>
    </source>
</reference>
<dbReference type="PROSITE" id="PS50853">
    <property type="entry name" value="FN3"/>
    <property type="match status" value="1"/>
</dbReference>
<dbReference type="RefSeq" id="WP_129646109.1">
    <property type="nucleotide sequence ID" value="NZ_LR215037.1"/>
</dbReference>
<dbReference type="Proteomes" id="UP000290243">
    <property type="component" value="Chromosome"/>
</dbReference>
<dbReference type="InterPro" id="IPR003961">
    <property type="entry name" value="FN3_dom"/>
</dbReference>
<organism evidence="2 3">
    <name type="scientific">Mycoplasmopsis maculosa</name>
    <dbReference type="NCBI Taxonomy" id="114885"/>
    <lineage>
        <taxon>Bacteria</taxon>
        <taxon>Bacillati</taxon>
        <taxon>Mycoplasmatota</taxon>
        <taxon>Mycoplasmoidales</taxon>
        <taxon>Metamycoplasmataceae</taxon>
        <taxon>Mycoplasmopsis</taxon>
    </lineage>
</organism>
<evidence type="ECO:0000313" key="2">
    <source>
        <dbReference type="EMBL" id="VEU75203.1"/>
    </source>
</evidence>
<dbReference type="OrthoDB" id="393042at2"/>
<protein>
    <recommendedName>
        <fullName evidence="1">Fibronectin type-III domain-containing protein</fullName>
    </recommendedName>
</protein>
<proteinExistence type="predicted"/>
<name>A0A449B3M9_9BACT</name>
<accession>A0A449B3M9</accession>